<organism evidence="2">
    <name type="scientific">Aphanomyces astaci</name>
    <name type="common">Crayfish plague agent</name>
    <dbReference type="NCBI Taxonomy" id="112090"/>
    <lineage>
        <taxon>Eukaryota</taxon>
        <taxon>Sar</taxon>
        <taxon>Stramenopiles</taxon>
        <taxon>Oomycota</taxon>
        <taxon>Saprolegniomycetes</taxon>
        <taxon>Saprolegniales</taxon>
        <taxon>Verrucalvaceae</taxon>
        <taxon>Aphanomyces</taxon>
    </lineage>
</organism>
<sequence>MLVCSRLSTSATTNEQLGIFLFFAGQHASCAQLQQRFQHSPDTITRHLRHVVTCMNALAATYIQISPNDSHRPWKSTTTPSSIPSGRSVEWQWMELTFLCGHHLWLHSKDEKEYGRGQQAPQSKQELFNLLHAMLWNVVERIFGILKRRFPVLAYAVREEDDLDHELLHMLRTIEHQRYSVVRSCGPFTRTRFHHFLYEIKESRFRKLFRMERRSFNSIVALIEPQSVFAVVRG</sequence>
<dbReference type="AlphaFoldDB" id="W4GHP6"/>
<accession>W4GHP6</accession>
<gene>
    <name evidence="2" type="ORF">H257_07297</name>
</gene>
<name>W4GHP6_APHAT</name>
<dbReference type="Pfam" id="PF26138">
    <property type="entry name" value="DUF8040"/>
    <property type="match status" value="1"/>
</dbReference>
<evidence type="ECO:0000313" key="2">
    <source>
        <dbReference type="EMBL" id="ETV79230.1"/>
    </source>
</evidence>
<dbReference type="InterPro" id="IPR058353">
    <property type="entry name" value="DUF8040"/>
</dbReference>
<feature type="domain" description="DUF8040" evidence="1">
    <location>
        <begin position="9"/>
        <end position="55"/>
    </location>
</feature>
<dbReference type="OrthoDB" id="2635811at2759"/>
<dbReference type="EMBL" id="KI913128">
    <property type="protein sequence ID" value="ETV79230.1"/>
    <property type="molecule type" value="Genomic_DNA"/>
</dbReference>
<dbReference type="RefSeq" id="XP_009831071.1">
    <property type="nucleotide sequence ID" value="XM_009832769.1"/>
</dbReference>
<evidence type="ECO:0000259" key="1">
    <source>
        <dbReference type="Pfam" id="PF26138"/>
    </source>
</evidence>
<dbReference type="GeneID" id="20809293"/>
<reference evidence="2" key="1">
    <citation type="submission" date="2013-12" db="EMBL/GenBank/DDBJ databases">
        <title>The Genome Sequence of Aphanomyces astaci APO3.</title>
        <authorList>
            <consortium name="The Broad Institute Genomics Platform"/>
            <person name="Russ C."/>
            <person name="Tyler B."/>
            <person name="van West P."/>
            <person name="Dieguez-Uribeondo J."/>
            <person name="Young S.K."/>
            <person name="Zeng Q."/>
            <person name="Gargeya S."/>
            <person name="Fitzgerald M."/>
            <person name="Abouelleil A."/>
            <person name="Alvarado L."/>
            <person name="Chapman S.B."/>
            <person name="Gainer-Dewar J."/>
            <person name="Goldberg J."/>
            <person name="Griggs A."/>
            <person name="Gujja S."/>
            <person name="Hansen M."/>
            <person name="Howarth C."/>
            <person name="Imamovic A."/>
            <person name="Ireland A."/>
            <person name="Larimer J."/>
            <person name="McCowan C."/>
            <person name="Murphy C."/>
            <person name="Pearson M."/>
            <person name="Poon T.W."/>
            <person name="Priest M."/>
            <person name="Roberts A."/>
            <person name="Saif S."/>
            <person name="Shea T."/>
            <person name="Sykes S."/>
            <person name="Wortman J."/>
            <person name="Nusbaum C."/>
            <person name="Birren B."/>
        </authorList>
    </citation>
    <scope>NUCLEOTIDE SEQUENCE [LARGE SCALE GENOMIC DNA]</scope>
    <source>
        <strain evidence="2">APO3</strain>
    </source>
</reference>
<proteinExistence type="predicted"/>
<dbReference type="VEuPathDB" id="FungiDB:H257_07297"/>
<dbReference type="STRING" id="112090.W4GHP6"/>
<protein>
    <recommendedName>
        <fullName evidence="1">DUF8040 domain-containing protein</fullName>
    </recommendedName>
</protein>